<dbReference type="PROSITE" id="PS50075">
    <property type="entry name" value="CARRIER"/>
    <property type="match status" value="1"/>
</dbReference>
<dbReference type="SUPFAM" id="SSF47336">
    <property type="entry name" value="ACP-like"/>
    <property type="match status" value="1"/>
</dbReference>
<dbReference type="OrthoDB" id="323926at2"/>
<dbReference type="InterPro" id="IPR010033">
    <property type="entry name" value="HAD_SF_ppase_IIIC"/>
</dbReference>
<dbReference type="EMBL" id="SMRT01000018">
    <property type="protein sequence ID" value="TDF92939.1"/>
    <property type="molecule type" value="Genomic_DNA"/>
</dbReference>
<feature type="domain" description="N-acetyltransferase" evidence="2">
    <location>
        <begin position="177"/>
        <end position="345"/>
    </location>
</feature>
<keyword evidence="4" id="KW-1185">Reference proteome</keyword>
<organism evidence="3 4">
    <name type="scientific">Paenibacillus piri</name>
    <dbReference type="NCBI Taxonomy" id="2547395"/>
    <lineage>
        <taxon>Bacteria</taxon>
        <taxon>Bacillati</taxon>
        <taxon>Bacillota</taxon>
        <taxon>Bacilli</taxon>
        <taxon>Bacillales</taxon>
        <taxon>Paenibacillaceae</taxon>
        <taxon>Paenibacillus</taxon>
    </lineage>
</organism>
<dbReference type="Gene3D" id="1.10.1200.10">
    <property type="entry name" value="ACP-like"/>
    <property type="match status" value="1"/>
</dbReference>
<dbReference type="InterPro" id="IPR036736">
    <property type="entry name" value="ACP-like_sf"/>
</dbReference>
<evidence type="ECO:0000313" key="3">
    <source>
        <dbReference type="EMBL" id="TDF92939.1"/>
    </source>
</evidence>
<feature type="domain" description="Carrier" evidence="1">
    <location>
        <begin position="351"/>
        <end position="430"/>
    </location>
</feature>
<dbReference type="InterPro" id="IPR016181">
    <property type="entry name" value="Acyl_CoA_acyltransferase"/>
</dbReference>
<comment type="caution">
    <text evidence="3">The sequence shown here is derived from an EMBL/GenBank/DDBJ whole genome shotgun (WGS) entry which is preliminary data.</text>
</comment>
<accession>A0A4R5KCB8</accession>
<gene>
    <name evidence="3" type="ORF">E1757_28020</name>
</gene>
<dbReference type="InterPro" id="IPR009081">
    <property type="entry name" value="PP-bd_ACP"/>
</dbReference>
<name>A0A4R5KCB8_9BACL</name>
<reference evidence="3 4" key="1">
    <citation type="submission" date="2019-03" db="EMBL/GenBank/DDBJ databases">
        <title>This is whole genome sequence of Paenibacillus sp MS74 strain.</title>
        <authorList>
            <person name="Trinh H.N."/>
        </authorList>
    </citation>
    <scope>NUCLEOTIDE SEQUENCE [LARGE SCALE GENOMIC DNA]</scope>
    <source>
        <strain evidence="3 4">MS74</strain>
    </source>
</reference>
<dbReference type="AlphaFoldDB" id="A0A4R5KCB8"/>
<proteinExistence type="predicted"/>
<dbReference type="NCBIfam" id="TIGR01681">
    <property type="entry name" value="HAD-SF-IIIC"/>
    <property type="match status" value="1"/>
</dbReference>
<dbReference type="InterPro" id="IPR010037">
    <property type="entry name" value="FkbH_domain"/>
</dbReference>
<dbReference type="NCBIfam" id="TIGR01686">
    <property type="entry name" value="FkbH"/>
    <property type="match status" value="1"/>
</dbReference>
<dbReference type="SUPFAM" id="SSF56784">
    <property type="entry name" value="HAD-like"/>
    <property type="match status" value="1"/>
</dbReference>
<dbReference type="InterPro" id="IPR036412">
    <property type="entry name" value="HAD-like_sf"/>
</dbReference>
<dbReference type="GO" id="GO:0016747">
    <property type="term" value="F:acyltransferase activity, transferring groups other than amino-acyl groups"/>
    <property type="evidence" value="ECO:0007669"/>
    <property type="project" value="InterPro"/>
</dbReference>
<dbReference type="InterPro" id="IPR000182">
    <property type="entry name" value="GNAT_dom"/>
</dbReference>
<evidence type="ECO:0000313" key="4">
    <source>
        <dbReference type="Proteomes" id="UP000295636"/>
    </source>
</evidence>
<protein>
    <submittedName>
        <fullName evidence="3">HAD-IIIC family phosphatase</fullName>
    </submittedName>
</protein>
<evidence type="ECO:0000259" key="2">
    <source>
        <dbReference type="PROSITE" id="PS51186"/>
    </source>
</evidence>
<dbReference type="Gene3D" id="3.40.630.30">
    <property type="match status" value="1"/>
</dbReference>
<dbReference type="RefSeq" id="WP_133234472.1">
    <property type="nucleotide sequence ID" value="NZ_SMRT01000018.1"/>
</dbReference>
<sequence length="430" mass="48773">MIKCLIWDLDDTLWQGTLSEDGDVALRPGVREVLLTLDHRGILQSIASRNDPERASQKLAELGIDHFFLYPQFGWGSKTASIRKIAQEMMNIGTDSLAFIDDNPYERYEVSMYLPDVYVYEAGAAAALPKLPEFQIATSEETAKRRQQMMARWVRNTAEQRFSGTREEFLHSCDMRLSIQGVQNGDLLRMVELASRTTQFNNLVQAPSTSFIQSYMDSEGKYIYVGQMKDRFGDHGIVAMAMVHVHDSGAEIELFCISCRMEGRGIGTAFLGAVLSRIQQERPLLTEAVCRYRLQERNRPALLLLQLLGFRCSLQGQQESIYTLPFPYTYSGPEWIRLEMEKECHLMIELGDRRELEHKVAQIVQTLLGSKDVSTETILLGQQGILDSVTAVALIVQLEQTFEISFGDEDLTLDNLSSVENIVSFLEKEK</sequence>
<dbReference type="PROSITE" id="PS51186">
    <property type="entry name" value="GNAT"/>
    <property type="match status" value="1"/>
</dbReference>
<dbReference type="Pfam" id="PF00550">
    <property type="entry name" value="PP-binding"/>
    <property type="match status" value="1"/>
</dbReference>
<dbReference type="SUPFAM" id="SSF55729">
    <property type="entry name" value="Acyl-CoA N-acyltransferases (Nat)"/>
    <property type="match status" value="1"/>
</dbReference>
<dbReference type="InterPro" id="IPR023214">
    <property type="entry name" value="HAD_sf"/>
</dbReference>
<dbReference type="Gene3D" id="3.40.50.1000">
    <property type="entry name" value="HAD superfamily/HAD-like"/>
    <property type="match status" value="1"/>
</dbReference>
<dbReference type="Proteomes" id="UP000295636">
    <property type="component" value="Unassembled WGS sequence"/>
</dbReference>
<evidence type="ECO:0000259" key="1">
    <source>
        <dbReference type="PROSITE" id="PS50075"/>
    </source>
</evidence>